<keyword evidence="2" id="KW-1185">Reference proteome</keyword>
<protein>
    <submittedName>
        <fullName evidence="1">Flagellar protein FlaG</fullName>
    </submittedName>
</protein>
<dbReference type="EMBL" id="JBBMEW010000009">
    <property type="protein sequence ID" value="MEQ2527496.1"/>
    <property type="molecule type" value="Genomic_DNA"/>
</dbReference>
<evidence type="ECO:0000313" key="1">
    <source>
        <dbReference type="EMBL" id="MEQ2527496.1"/>
    </source>
</evidence>
<reference evidence="1" key="1">
    <citation type="submission" date="2024-03" db="EMBL/GenBank/DDBJ databases">
        <title>Human intestinal bacterial collection.</title>
        <authorList>
            <person name="Pauvert C."/>
            <person name="Hitch T.C.A."/>
            <person name="Clavel T."/>
        </authorList>
    </citation>
    <scope>NUCLEOTIDE SEQUENCE</scope>
    <source>
        <strain evidence="1">CLA-AA-H227</strain>
    </source>
</reference>
<gene>
    <name evidence="1" type="ORF">WMO40_12340</name>
</gene>
<dbReference type="Proteomes" id="UP001439875">
    <property type="component" value="Unassembled WGS sequence"/>
</dbReference>
<keyword evidence="1" id="KW-0282">Flagellum</keyword>
<evidence type="ECO:0000313" key="2">
    <source>
        <dbReference type="Proteomes" id="UP001439875"/>
    </source>
</evidence>
<name>A0ACC6SCA6_9BACI</name>
<keyword evidence="1" id="KW-0969">Cilium</keyword>
<keyword evidence="1" id="KW-0966">Cell projection</keyword>
<accession>A0ACC6SCA6</accession>
<comment type="caution">
    <text evidence="1">The sequence shown here is derived from an EMBL/GenBank/DDBJ whole genome shotgun (WGS) entry which is preliminary data.</text>
</comment>
<sequence length="119" mass="13816">MKLTSQTQVDITKSALVRQETRISTDSVFEEALAPEQQAQMNDQPSIDTVKKAVNEVNEFLEIHNQNSKFVFHEELERYYVQIVDADTDKVIKEIPPKKLLDGYYAMQKFIGIFFDEKV</sequence>
<organism evidence="1 2">
    <name type="scientific">Robertmurraya yapensis</name>
    <name type="common">ex Hitch et al 2024</name>
    <dbReference type="NCBI Taxonomy" id="3133160"/>
    <lineage>
        <taxon>Bacteria</taxon>
        <taxon>Bacillati</taxon>
        <taxon>Bacillota</taxon>
        <taxon>Bacilli</taxon>
        <taxon>Bacillales</taxon>
        <taxon>Bacillaceae</taxon>
        <taxon>Robertmurraya</taxon>
    </lineage>
</organism>
<proteinExistence type="predicted"/>